<dbReference type="InterPro" id="IPR008949">
    <property type="entry name" value="Isoprenoid_synthase_dom_sf"/>
</dbReference>
<keyword evidence="2" id="KW-1185">Reference proteome</keyword>
<evidence type="ECO:0000313" key="2">
    <source>
        <dbReference type="Proteomes" id="UP000306918"/>
    </source>
</evidence>
<dbReference type="CDD" id="cd00385">
    <property type="entry name" value="Isoprenoid_Biosyn_C1"/>
    <property type="match status" value="1"/>
</dbReference>
<reference evidence="1 2" key="1">
    <citation type="submission" date="2019-04" db="EMBL/GenBank/DDBJ databases">
        <title>Niastella caeni sp. nov., isolated from activated sludge.</title>
        <authorList>
            <person name="Sheng M."/>
        </authorList>
    </citation>
    <scope>NUCLEOTIDE SEQUENCE [LARGE SCALE GENOMIC DNA]</scope>
    <source>
        <strain evidence="1 2">HX-2-15</strain>
    </source>
</reference>
<name>A0A4S8HNH6_9BACT</name>
<dbReference type="OrthoDB" id="658381at2"/>
<gene>
    <name evidence="1" type="ORF">FAM09_18375</name>
</gene>
<proteinExistence type="predicted"/>
<dbReference type="AlphaFoldDB" id="A0A4S8HNH6"/>
<protein>
    <submittedName>
        <fullName evidence="1">Class 1 isoprenoid biosynthesis enzyme</fullName>
    </submittedName>
</protein>
<dbReference type="SUPFAM" id="SSF48576">
    <property type="entry name" value="Terpenoid synthases"/>
    <property type="match status" value="1"/>
</dbReference>
<sequence>MSAPGSGAIDKNSLHHRNQPVNSLTILSRMFTLYRQVQKQERYIQSHLPKLLADVVPDHHQTFSPPHIKRITKYWQLALNVICESLYNLTGKKLHADEYKRIILLSVFGPLFDDLFDDQLLTNEQIASLVSNPEKYVAVNKTDLLVVKLYLELLRLTPRPQQFIGHLQDVAHWQNESLKQLNENITEEELYKITYNKSYYAVLLYCAVLDHYPNQKILEMLYPMAGLMQLTNDAFDVFKDIMNGVYTLPNLYLNLEQLQQQFMAETAKINQIISQLPYPVKARQAYAITIHSLPAMGWLALEQLKQATGGISTFKALSSLSRKTLVCDMDSLSQKIKWLQHIRRFTNYYG</sequence>
<organism evidence="1 2">
    <name type="scientific">Niastella caeni</name>
    <dbReference type="NCBI Taxonomy" id="2569763"/>
    <lineage>
        <taxon>Bacteria</taxon>
        <taxon>Pseudomonadati</taxon>
        <taxon>Bacteroidota</taxon>
        <taxon>Chitinophagia</taxon>
        <taxon>Chitinophagales</taxon>
        <taxon>Chitinophagaceae</taxon>
        <taxon>Niastella</taxon>
    </lineage>
</organism>
<dbReference type="Proteomes" id="UP000306918">
    <property type="component" value="Unassembled WGS sequence"/>
</dbReference>
<accession>A0A4S8HNH6</accession>
<comment type="caution">
    <text evidence="1">The sequence shown here is derived from an EMBL/GenBank/DDBJ whole genome shotgun (WGS) entry which is preliminary data.</text>
</comment>
<evidence type="ECO:0000313" key="1">
    <source>
        <dbReference type="EMBL" id="THU36930.1"/>
    </source>
</evidence>
<dbReference type="EMBL" id="STFF01000005">
    <property type="protein sequence ID" value="THU36930.1"/>
    <property type="molecule type" value="Genomic_DNA"/>
</dbReference>
<dbReference type="RefSeq" id="WP_136578606.1">
    <property type="nucleotide sequence ID" value="NZ_STFF01000005.1"/>
</dbReference>